<evidence type="ECO:0000313" key="3">
    <source>
        <dbReference type="EMBL" id="GBM09190.1"/>
    </source>
</evidence>
<dbReference type="OrthoDB" id="6437706at2759"/>
<protein>
    <submittedName>
        <fullName evidence="3">Uncharacterized protein</fullName>
    </submittedName>
</protein>
<gene>
    <name evidence="3" type="ORF">AVEN_226700_1</name>
</gene>
<evidence type="ECO:0000256" key="1">
    <source>
        <dbReference type="SAM" id="Coils"/>
    </source>
</evidence>
<feature type="region of interest" description="Disordered" evidence="2">
    <location>
        <begin position="218"/>
        <end position="237"/>
    </location>
</feature>
<keyword evidence="1" id="KW-0175">Coiled coil</keyword>
<dbReference type="EMBL" id="BGPR01000266">
    <property type="protein sequence ID" value="GBM09190.1"/>
    <property type="molecule type" value="Genomic_DNA"/>
</dbReference>
<keyword evidence="4" id="KW-1185">Reference proteome</keyword>
<dbReference type="AlphaFoldDB" id="A0A4Y2CXM4"/>
<sequence>MTNEFFSDFYHVESSSLIDYGECQRGKELELAEVAVFLLSALVQNLLSSEDKVAYNIILLEQEVQANICECMALVCGEKDMGENQINKSELHKVLSRAASYNGSPNVLETLMLMNRLSIYADEQTSRETLERKEQKQEKETIGERIKRLAHKGETSKNKNPNVESLQAMVDHLRGSVERLEKEKSDLKEKLEYYESNFGSTSDDISVARDLNSIKKESDRIESTTDDVSESSHSTKYDNKMDGQLLASVSDYSQHSRTDSFLNNPVQFAQINLPYDNSILLSIVKQLQRKKCIAPAIAKIMKENCFKIKDRNEFSARLRDLSDALFHAGPFVTTRRSRNFSD</sequence>
<accession>A0A4Y2CXM4</accession>
<name>A0A4Y2CXM4_ARAVE</name>
<proteinExistence type="predicted"/>
<evidence type="ECO:0000256" key="2">
    <source>
        <dbReference type="SAM" id="MobiDB-lite"/>
    </source>
</evidence>
<comment type="caution">
    <text evidence="3">The sequence shown here is derived from an EMBL/GenBank/DDBJ whole genome shotgun (WGS) entry which is preliminary data.</text>
</comment>
<evidence type="ECO:0000313" key="4">
    <source>
        <dbReference type="Proteomes" id="UP000499080"/>
    </source>
</evidence>
<organism evidence="3 4">
    <name type="scientific">Araneus ventricosus</name>
    <name type="common">Orbweaver spider</name>
    <name type="synonym">Epeira ventricosa</name>
    <dbReference type="NCBI Taxonomy" id="182803"/>
    <lineage>
        <taxon>Eukaryota</taxon>
        <taxon>Metazoa</taxon>
        <taxon>Ecdysozoa</taxon>
        <taxon>Arthropoda</taxon>
        <taxon>Chelicerata</taxon>
        <taxon>Arachnida</taxon>
        <taxon>Araneae</taxon>
        <taxon>Araneomorphae</taxon>
        <taxon>Entelegynae</taxon>
        <taxon>Araneoidea</taxon>
        <taxon>Araneidae</taxon>
        <taxon>Araneus</taxon>
    </lineage>
</organism>
<reference evidence="3 4" key="1">
    <citation type="journal article" date="2019" name="Sci. Rep.">
        <title>Orb-weaving spider Araneus ventricosus genome elucidates the spidroin gene catalogue.</title>
        <authorList>
            <person name="Kono N."/>
            <person name="Nakamura H."/>
            <person name="Ohtoshi R."/>
            <person name="Moran D.A.P."/>
            <person name="Shinohara A."/>
            <person name="Yoshida Y."/>
            <person name="Fujiwara M."/>
            <person name="Mori M."/>
            <person name="Tomita M."/>
            <person name="Arakawa K."/>
        </authorList>
    </citation>
    <scope>NUCLEOTIDE SEQUENCE [LARGE SCALE GENOMIC DNA]</scope>
</reference>
<feature type="coiled-coil region" evidence="1">
    <location>
        <begin position="120"/>
        <end position="197"/>
    </location>
</feature>
<dbReference type="Proteomes" id="UP000499080">
    <property type="component" value="Unassembled WGS sequence"/>
</dbReference>